<proteinExistence type="predicted"/>
<feature type="domain" description="HTH tetR-type" evidence="3">
    <location>
        <begin position="6"/>
        <end position="66"/>
    </location>
</feature>
<dbReference type="Gene3D" id="1.10.10.60">
    <property type="entry name" value="Homeodomain-like"/>
    <property type="match status" value="1"/>
</dbReference>
<dbReference type="Proteomes" id="UP000078148">
    <property type="component" value="Chromosome"/>
</dbReference>
<sequence>MSGTTGDKLELILDAAYELFGLDGFYETKISDIAHRAGIAKGTVYLYFKSKEELCLAVTRRDCEQFLEKLEEALQHCQQLADKLHVIAAHHTTYHFERRKYTKLVFRAPNNDPELMEYMRNFIFRYMDIVQQVLIEANVQQPRWCAESYIGMLDRVKMDIMFNPEFTEQELHERTSFVASLFLEGCTQQINREDQLAGQRSQEGESE</sequence>
<evidence type="ECO:0000313" key="5">
    <source>
        <dbReference type="Proteomes" id="UP000078148"/>
    </source>
</evidence>
<keyword evidence="5" id="KW-1185">Reference proteome</keyword>
<dbReference type="GO" id="GO:0003677">
    <property type="term" value="F:DNA binding"/>
    <property type="evidence" value="ECO:0007669"/>
    <property type="project" value="UniProtKB-UniRule"/>
</dbReference>
<dbReference type="PRINTS" id="PR00455">
    <property type="entry name" value="HTHTETR"/>
</dbReference>
<dbReference type="SUPFAM" id="SSF46689">
    <property type="entry name" value="Homeodomain-like"/>
    <property type="match status" value="1"/>
</dbReference>
<dbReference type="PROSITE" id="PS50977">
    <property type="entry name" value="HTH_TETR_2"/>
    <property type="match status" value="1"/>
</dbReference>
<dbReference type="Gene3D" id="1.10.357.10">
    <property type="entry name" value="Tetracycline Repressor, domain 2"/>
    <property type="match status" value="1"/>
</dbReference>
<dbReference type="InterPro" id="IPR009057">
    <property type="entry name" value="Homeodomain-like_sf"/>
</dbReference>
<keyword evidence="1 2" id="KW-0238">DNA-binding</keyword>
<dbReference type="OrthoDB" id="9809994at2"/>
<reference evidence="4 5" key="2">
    <citation type="journal article" date="2016" name="Int. J. Syst. Evol. Microbiol.">
        <title>Paenibacillus bovis sp. nov., isolated from raw yak (Bos grunniens) milk.</title>
        <authorList>
            <person name="Gao C."/>
            <person name="Han J."/>
            <person name="Liu Z."/>
            <person name="Xu X."/>
            <person name="Hang F."/>
            <person name="Wu Z."/>
        </authorList>
    </citation>
    <scope>NUCLEOTIDE SEQUENCE [LARGE SCALE GENOMIC DNA]</scope>
    <source>
        <strain evidence="4 5">BD3526</strain>
    </source>
</reference>
<name>A0A172ZFE3_9BACL</name>
<organism evidence="4 5">
    <name type="scientific">Paenibacillus bovis</name>
    <dbReference type="NCBI Taxonomy" id="1616788"/>
    <lineage>
        <taxon>Bacteria</taxon>
        <taxon>Bacillati</taxon>
        <taxon>Bacillota</taxon>
        <taxon>Bacilli</taxon>
        <taxon>Bacillales</taxon>
        <taxon>Paenibacillaceae</taxon>
        <taxon>Paenibacillus</taxon>
    </lineage>
</organism>
<feature type="DNA-binding region" description="H-T-H motif" evidence="2">
    <location>
        <begin position="29"/>
        <end position="48"/>
    </location>
</feature>
<dbReference type="PANTHER" id="PTHR43479">
    <property type="entry name" value="ACREF/ENVCD OPERON REPRESSOR-RELATED"/>
    <property type="match status" value="1"/>
</dbReference>
<dbReference type="AlphaFoldDB" id="A0A172ZFE3"/>
<dbReference type="KEGG" id="pbv:AR543_10300"/>
<dbReference type="InterPro" id="IPR001647">
    <property type="entry name" value="HTH_TetR"/>
</dbReference>
<protein>
    <submittedName>
        <fullName evidence="4">Transcriptional regulator</fullName>
    </submittedName>
</protein>
<evidence type="ECO:0000256" key="2">
    <source>
        <dbReference type="PROSITE-ProRule" id="PRU00335"/>
    </source>
</evidence>
<evidence type="ECO:0000313" key="4">
    <source>
        <dbReference type="EMBL" id="ANF96356.1"/>
    </source>
</evidence>
<dbReference type="Pfam" id="PF00440">
    <property type="entry name" value="TetR_N"/>
    <property type="match status" value="1"/>
</dbReference>
<dbReference type="EMBL" id="CP013023">
    <property type="protein sequence ID" value="ANF96356.1"/>
    <property type="molecule type" value="Genomic_DNA"/>
</dbReference>
<dbReference type="PANTHER" id="PTHR43479:SF11">
    <property type="entry name" value="ACREF_ENVCD OPERON REPRESSOR-RELATED"/>
    <property type="match status" value="1"/>
</dbReference>
<gene>
    <name evidence="4" type="ORF">AR543_10300</name>
</gene>
<dbReference type="STRING" id="1616788.AR543_10300"/>
<evidence type="ECO:0000259" key="3">
    <source>
        <dbReference type="PROSITE" id="PS50977"/>
    </source>
</evidence>
<evidence type="ECO:0000256" key="1">
    <source>
        <dbReference type="ARBA" id="ARBA00023125"/>
    </source>
</evidence>
<dbReference type="RefSeq" id="WP_060534139.1">
    <property type="nucleotide sequence ID" value="NZ_CP013023.1"/>
</dbReference>
<accession>A0A172ZFE3</accession>
<dbReference type="InterPro" id="IPR050624">
    <property type="entry name" value="HTH-type_Tx_Regulator"/>
</dbReference>
<reference evidence="5" key="1">
    <citation type="submission" date="2015-10" db="EMBL/GenBank/DDBJ databases">
        <title>Genome of Paenibacillus bovis sp. nov.</title>
        <authorList>
            <person name="Wu Z."/>
            <person name="Gao C."/>
            <person name="Liu Z."/>
            <person name="Zheng H."/>
        </authorList>
    </citation>
    <scope>NUCLEOTIDE SEQUENCE [LARGE SCALE GENOMIC DNA]</scope>
    <source>
        <strain evidence="5">BD3526</strain>
    </source>
</reference>